<organism evidence="1">
    <name type="scientific">Rhizopus microsporus var. microsporus</name>
    <dbReference type="NCBI Taxonomy" id="86635"/>
    <lineage>
        <taxon>Eukaryota</taxon>
        <taxon>Fungi</taxon>
        <taxon>Fungi incertae sedis</taxon>
        <taxon>Mucoromycota</taxon>
        <taxon>Mucoromycotina</taxon>
        <taxon>Mucoromycetes</taxon>
        <taxon>Mucorales</taxon>
        <taxon>Mucorineae</taxon>
        <taxon>Rhizopodaceae</taxon>
        <taxon>Rhizopus</taxon>
    </lineage>
</organism>
<gene>
    <name evidence="1" type="ORF">BCV72DRAFT_49309</name>
</gene>
<accession>A0A1X0QRT1</accession>
<dbReference type="VEuPathDB" id="FungiDB:BCV72DRAFT_49309"/>
<proteinExistence type="predicted"/>
<reference evidence="1" key="1">
    <citation type="journal article" date="2016" name="Proc. Natl. Acad. Sci. U.S.A.">
        <title>Lipid metabolic changes in an early divergent fungus govern the establishment of a mutualistic symbiosis with endobacteria.</title>
        <authorList>
            <person name="Lastovetsky O.A."/>
            <person name="Gaspar M.L."/>
            <person name="Mondo S.J."/>
            <person name="LaButti K.M."/>
            <person name="Sandor L."/>
            <person name="Grigoriev I.V."/>
            <person name="Henry S.A."/>
            <person name="Pawlowska T.E."/>
        </authorList>
    </citation>
    <scope>NUCLEOTIDE SEQUENCE [LARGE SCALE GENOMIC DNA]</scope>
    <source>
        <strain evidence="1">ATCC 52814</strain>
    </source>
</reference>
<evidence type="ECO:0000313" key="1">
    <source>
        <dbReference type="EMBL" id="ORE02448.1"/>
    </source>
</evidence>
<protein>
    <submittedName>
        <fullName evidence="1">Uncharacterized protein</fullName>
    </submittedName>
</protein>
<sequence>MIDQKPVSVIGKGLYGALIMVKTIVDDVCFGSMTTFKRTKVHFVHATDKAYILQFLFSLYYFQDIYLWNMYFKPLCSMFDILT</sequence>
<dbReference type="AlphaFoldDB" id="A0A1X0QRT1"/>
<dbReference type="EMBL" id="KV922050">
    <property type="protein sequence ID" value="ORE02448.1"/>
    <property type="molecule type" value="Genomic_DNA"/>
</dbReference>
<name>A0A1X0QRT1_RHIZD</name>
<dbReference type="Proteomes" id="UP000242414">
    <property type="component" value="Unassembled WGS sequence"/>
</dbReference>